<dbReference type="Pfam" id="PF00205">
    <property type="entry name" value="TPP_enzyme_M"/>
    <property type="match status" value="1"/>
</dbReference>
<dbReference type="SUPFAM" id="SSF52467">
    <property type="entry name" value="DHS-like NAD/FAD-binding domain"/>
    <property type="match status" value="1"/>
</dbReference>
<dbReference type="InterPro" id="IPR047212">
    <property type="entry name" value="TPP_POXB-like"/>
</dbReference>
<dbReference type="PANTHER" id="PTHR42981">
    <property type="entry name" value="PYRUVATE DEHYDROGENASE [UBIQUINONE]"/>
    <property type="match status" value="1"/>
</dbReference>
<accession>A0ABP8K4L6</accession>
<dbReference type="InterPro" id="IPR012001">
    <property type="entry name" value="Thiamin_PyroP_enz_TPP-bd_dom"/>
</dbReference>
<evidence type="ECO:0000313" key="7">
    <source>
        <dbReference type="EMBL" id="GAA4400239.1"/>
    </source>
</evidence>
<keyword evidence="7" id="KW-0830">Ubiquinone</keyword>
<evidence type="ECO:0000313" key="8">
    <source>
        <dbReference type="Proteomes" id="UP001500635"/>
    </source>
</evidence>
<dbReference type="NCBIfam" id="NF006591">
    <property type="entry name" value="PRK09124.1"/>
    <property type="match status" value="1"/>
</dbReference>
<keyword evidence="7" id="KW-0670">Pyruvate</keyword>
<dbReference type="InterPro" id="IPR047211">
    <property type="entry name" value="POXB-like"/>
</dbReference>
<dbReference type="SUPFAM" id="SSF52518">
    <property type="entry name" value="Thiamin diphosphate-binding fold (THDP-binding)"/>
    <property type="match status" value="2"/>
</dbReference>
<dbReference type="RefSeq" id="WP_385924355.1">
    <property type="nucleotide sequence ID" value="NZ_BAABFR010000078.1"/>
</dbReference>
<dbReference type="PANTHER" id="PTHR42981:SF2">
    <property type="entry name" value="PYRUVATE DEHYDROGENASE [UBIQUINONE]"/>
    <property type="match status" value="1"/>
</dbReference>
<dbReference type="EMBL" id="BAABFR010000078">
    <property type="protein sequence ID" value="GAA4400239.1"/>
    <property type="molecule type" value="Genomic_DNA"/>
</dbReference>
<evidence type="ECO:0000256" key="1">
    <source>
        <dbReference type="ARBA" id="ARBA00007812"/>
    </source>
</evidence>
<dbReference type="InterPro" id="IPR047210">
    <property type="entry name" value="TPP_PYR_POXB-like"/>
</dbReference>
<feature type="domain" description="Thiamine pyrophosphate enzyme TPP-binding" evidence="5">
    <location>
        <begin position="373"/>
        <end position="519"/>
    </location>
</feature>
<evidence type="ECO:0000259" key="6">
    <source>
        <dbReference type="Pfam" id="PF02776"/>
    </source>
</evidence>
<dbReference type="Gene3D" id="3.40.50.1220">
    <property type="entry name" value="TPP-binding domain"/>
    <property type="match status" value="1"/>
</dbReference>
<dbReference type="Gene3D" id="3.40.50.970">
    <property type="match status" value="2"/>
</dbReference>
<dbReference type="InterPro" id="IPR011766">
    <property type="entry name" value="TPP_enzyme_TPP-bd"/>
</dbReference>
<keyword evidence="2 3" id="KW-0786">Thiamine pyrophosphate</keyword>
<dbReference type="InterPro" id="IPR029061">
    <property type="entry name" value="THDP-binding"/>
</dbReference>
<comment type="similarity">
    <text evidence="1 3">Belongs to the TPP enzyme family.</text>
</comment>
<evidence type="ECO:0000259" key="5">
    <source>
        <dbReference type="Pfam" id="PF02775"/>
    </source>
</evidence>
<dbReference type="InterPro" id="IPR012000">
    <property type="entry name" value="Thiamin_PyroP_enz_cen_dom"/>
</dbReference>
<keyword evidence="8" id="KW-1185">Reference proteome</keyword>
<evidence type="ECO:0000256" key="2">
    <source>
        <dbReference type="ARBA" id="ARBA00023052"/>
    </source>
</evidence>
<organism evidence="7 8">
    <name type="scientific">Tsukamurella soli</name>
    <dbReference type="NCBI Taxonomy" id="644556"/>
    <lineage>
        <taxon>Bacteria</taxon>
        <taxon>Bacillati</taxon>
        <taxon>Actinomycetota</taxon>
        <taxon>Actinomycetes</taxon>
        <taxon>Mycobacteriales</taxon>
        <taxon>Tsukamurellaceae</taxon>
        <taxon>Tsukamurella</taxon>
    </lineage>
</organism>
<dbReference type="InterPro" id="IPR029035">
    <property type="entry name" value="DHS-like_NAD/FAD-binding_dom"/>
</dbReference>
<feature type="domain" description="Thiamine pyrophosphate enzyme central" evidence="4">
    <location>
        <begin position="183"/>
        <end position="310"/>
    </location>
</feature>
<sequence>MVRTLYGSGVRRMYGVAGDSLNGLTDALRRDGRIEWAHVRNEEVGAFAAGGEAALTGELAVCVGSCGPGNLHLINGLYDAHRSRVPVLAIAAHIPRVEIGTDYFQETHPTALFAECSSYVELVSTPEQFATVFQQALRHAVSESGVAVIVVPGEIFFADAPATDVPAVRVPHSATVPGAEFMADAVAAIDGAARPTILAGAGCAGAHDEVVAFAEQIKAPVVHALRGKEWLEYDNPNDVGLTGLIGFDSGYRAIEHCDLLIMLGTDFPYRAFLPEGVPVVQVDIRGENIGRRVTVTHPLVGTVKETVATLSRLVQRRYDDDFLTKMVGHYNRRRARLDDLAVPGRADETPLHPQYVAATVDRLAADDAVFTCDVGTPTVWFARYVRMNGRRRMLGSFNHGSMANALPQAIGAQSIDRRRQVIAFSGDGGIAMLLGDLITLRQLNLPVKIVVFDNSALSFVELEMKQAGLVNFGTDLQNPDFAAIAEATGVRGFRVDCTGDLEAAVGAALAHDGPALIDVTVARQELSMPPKVTLAQMKGFTLYATRTILSGRGDEIVELAKTNLREIADL</sequence>
<gene>
    <name evidence="7" type="primary">poxB</name>
    <name evidence="7" type="ORF">GCM10023147_38680</name>
</gene>
<protein>
    <submittedName>
        <fullName evidence="7">Ubiquinone-dependent pyruvate dehydrogenase</fullName>
    </submittedName>
</protein>
<evidence type="ECO:0000256" key="3">
    <source>
        <dbReference type="RuleBase" id="RU362132"/>
    </source>
</evidence>
<dbReference type="Pfam" id="PF02776">
    <property type="entry name" value="TPP_enzyme_N"/>
    <property type="match status" value="1"/>
</dbReference>
<evidence type="ECO:0000259" key="4">
    <source>
        <dbReference type="Pfam" id="PF00205"/>
    </source>
</evidence>
<dbReference type="Proteomes" id="UP001500635">
    <property type="component" value="Unassembled WGS sequence"/>
</dbReference>
<reference evidence="8" key="1">
    <citation type="journal article" date="2019" name="Int. J. Syst. Evol. Microbiol.">
        <title>The Global Catalogue of Microorganisms (GCM) 10K type strain sequencing project: providing services to taxonomists for standard genome sequencing and annotation.</title>
        <authorList>
            <consortium name="The Broad Institute Genomics Platform"/>
            <consortium name="The Broad Institute Genome Sequencing Center for Infectious Disease"/>
            <person name="Wu L."/>
            <person name="Ma J."/>
        </authorList>
    </citation>
    <scope>NUCLEOTIDE SEQUENCE [LARGE SCALE GENOMIC DNA]</scope>
    <source>
        <strain evidence="8">JCM 17688</strain>
    </source>
</reference>
<name>A0ABP8K4L6_9ACTN</name>
<feature type="domain" description="Thiamine pyrophosphate enzyme N-terminal TPP-binding" evidence="6">
    <location>
        <begin position="1"/>
        <end position="107"/>
    </location>
</feature>
<proteinExistence type="inferred from homology"/>
<dbReference type="Pfam" id="PF02775">
    <property type="entry name" value="TPP_enzyme_C"/>
    <property type="match status" value="1"/>
</dbReference>
<dbReference type="CDD" id="cd02014">
    <property type="entry name" value="TPP_POX"/>
    <property type="match status" value="1"/>
</dbReference>
<comment type="caution">
    <text evidence="7">The sequence shown here is derived from an EMBL/GenBank/DDBJ whole genome shotgun (WGS) entry which is preliminary data.</text>
</comment>
<dbReference type="CDD" id="cd07039">
    <property type="entry name" value="TPP_PYR_POX"/>
    <property type="match status" value="1"/>
</dbReference>